<dbReference type="GeneID" id="17325164"/>
<sequence length="110" mass="13165">MTFKIWQWYRTNSGCPLAHECFCSSDDHLRYVVGLYLRTPLHRRSEYSKHGCRAFWDPWPTCFMHSYRSFTQLELWKMLHGFNLMIKSGLELSLEHFLGFNEVNDAQVNV</sequence>
<organism evidence="1 2">
    <name type="scientific">Chondrus crispus</name>
    <name type="common">Carrageen Irish moss</name>
    <name type="synonym">Polymorpha crispa</name>
    <dbReference type="NCBI Taxonomy" id="2769"/>
    <lineage>
        <taxon>Eukaryota</taxon>
        <taxon>Rhodophyta</taxon>
        <taxon>Florideophyceae</taxon>
        <taxon>Rhodymeniophycidae</taxon>
        <taxon>Gigartinales</taxon>
        <taxon>Gigartinaceae</taxon>
        <taxon>Chondrus</taxon>
    </lineage>
</organism>
<evidence type="ECO:0000313" key="2">
    <source>
        <dbReference type="Proteomes" id="UP000012073"/>
    </source>
</evidence>
<accession>R7QJE1</accession>
<dbReference type="RefSeq" id="XP_005717447.1">
    <property type="nucleotide sequence ID" value="XM_005717390.1"/>
</dbReference>
<dbReference type="Gramene" id="CDF37576">
    <property type="protein sequence ID" value="CDF37576"/>
    <property type="gene ID" value="CHC_T00005793001"/>
</dbReference>
<name>R7QJE1_CHOCR</name>
<dbReference type="AlphaFoldDB" id="R7QJE1"/>
<proteinExistence type="predicted"/>
<reference evidence="2" key="1">
    <citation type="journal article" date="2013" name="Proc. Natl. Acad. Sci. U.S.A.">
        <title>Genome structure and metabolic features in the red seaweed Chondrus crispus shed light on evolution of the Archaeplastida.</title>
        <authorList>
            <person name="Collen J."/>
            <person name="Porcel B."/>
            <person name="Carre W."/>
            <person name="Ball S.G."/>
            <person name="Chaparro C."/>
            <person name="Tonon T."/>
            <person name="Barbeyron T."/>
            <person name="Michel G."/>
            <person name="Noel B."/>
            <person name="Valentin K."/>
            <person name="Elias M."/>
            <person name="Artiguenave F."/>
            <person name="Arun A."/>
            <person name="Aury J.M."/>
            <person name="Barbosa-Neto J.F."/>
            <person name="Bothwell J.H."/>
            <person name="Bouget F.Y."/>
            <person name="Brillet L."/>
            <person name="Cabello-Hurtado F."/>
            <person name="Capella-Gutierrez S."/>
            <person name="Charrier B."/>
            <person name="Cladiere L."/>
            <person name="Cock J.M."/>
            <person name="Coelho S.M."/>
            <person name="Colleoni C."/>
            <person name="Czjzek M."/>
            <person name="Da Silva C."/>
            <person name="Delage L."/>
            <person name="Denoeud F."/>
            <person name="Deschamps P."/>
            <person name="Dittami S.M."/>
            <person name="Gabaldon T."/>
            <person name="Gachon C.M."/>
            <person name="Groisillier A."/>
            <person name="Herve C."/>
            <person name="Jabbari K."/>
            <person name="Katinka M."/>
            <person name="Kloareg B."/>
            <person name="Kowalczyk N."/>
            <person name="Labadie K."/>
            <person name="Leblanc C."/>
            <person name="Lopez P.J."/>
            <person name="McLachlan D.H."/>
            <person name="Meslet-Cladiere L."/>
            <person name="Moustafa A."/>
            <person name="Nehr Z."/>
            <person name="Nyvall Collen P."/>
            <person name="Panaud O."/>
            <person name="Partensky F."/>
            <person name="Poulain J."/>
            <person name="Rensing S.A."/>
            <person name="Rousvoal S."/>
            <person name="Samson G."/>
            <person name="Symeonidi A."/>
            <person name="Weissenbach J."/>
            <person name="Zambounis A."/>
            <person name="Wincker P."/>
            <person name="Boyen C."/>
        </authorList>
    </citation>
    <scope>NUCLEOTIDE SEQUENCE [LARGE SCALE GENOMIC DNA]</scope>
    <source>
        <strain evidence="2">cv. Stackhouse</strain>
    </source>
</reference>
<dbReference type="KEGG" id="ccp:CHC_T00005793001"/>
<gene>
    <name evidence="1" type="ORF">CHC_T00005793001</name>
</gene>
<dbReference type="EMBL" id="HG001851">
    <property type="protein sequence ID" value="CDF37576.1"/>
    <property type="molecule type" value="Genomic_DNA"/>
</dbReference>
<evidence type="ECO:0000313" key="1">
    <source>
        <dbReference type="EMBL" id="CDF37576.1"/>
    </source>
</evidence>
<dbReference type="Proteomes" id="UP000012073">
    <property type="component" value="Unassembled WGS sequence"/>
</dbReference>
<protein>
    <submittedName>
        <fullName evidence="1">Uncharacterized protein</fullName>
    </submittedName>
</protein>
<keyword evidence="2" id="KW-1185">Reference proteome</keyword>